<feature type="transmembrane region" description="Helical" evidence="1">
    <location>
        <begin position="64"/>
        <end position="83"/>
    </location>
</feature>
<evidence type="ECO:0000313" key="3">
    <source>
        <dbReference type="Proteomes" id="UP000543598"/>
    </source>
</evidence>
<accession>A0A7Y2LZ55</accession>
<dbReference type="AlphaFoldDB" id="A0A7Y2LZ55"/>
<organism evidence="2 3">
    <name type="scientific">Microbacterium ulmi</name>
    <dbReference type="NCBI Taxonomy" id="179095"/>
    <lineage>
        <taxon>Bacteria</taxon>
        <taxon>Bacillati</taxon>
        <taxon>Actinomycetota</taxon>
        <taxon>Actinomycetes</taxon>
        <taxon>Micrococcales</taxon>
        <taxon>Microbacteriaceae</taxon>
        <taxon>Microbacterium</taxon>
    </lineage>
</organism>
<dbReference type="Proteomes" id="UP000543598">
    <property type="component" value="Unassembled WGS sequence"/>
</dbReference>
<gene>
    <name evidence="2" type="ORF">HLA99_06270</name>
</gene>
<keyword evidence="1" id="KW-0472">Membrane</keyword>
<keyword evidence="3" id="KW-1185">Reference proteome</keyword>
<dbReference type="InterPro" id="IPR017195">
    <property type="entry name" value="ABC_thiamin-permease_prd"/>
</dbReference>
<evidence type="ECO:0000313" key="2">
    <source>
        <dbReference type="EMBL" id="NNH03455.1"/>
    </source>
</evidence>
<dbReference type="Pfam" id="PF09819">
    <property type="entry name" value="ABC_cobalt"/>
    <property type="match status" value="1"/>
</dbReference>
<feature type="transmembrane region" description="Helical" evidence="1">
    <location>
        <begin position="38"/>
        <end position="57"/>
    </location>
</feature>
<sequence length="183" mass="19037">MARPTALSTRVLLTCAAIGVATGLLGGVAGWITPAVIAGFAVVYGFVLGVHVIPGIIAQEVLRLPWVALLTHVLAALVASAMAPWWAGRFLGTAILFGGIQELVAALTRYRVWQTWRFFISAVVIGVVVAVVVAFAAHLSALPLWAQVAYLVLAVLGPVLWTAIALAVGAALRRAGVARRVGA</sequence>
<feature type="transmembrane region" description="Helical" evidence="1">
    <location>
        <begin position="119"/>
        <end position="142"/>
    </location>
</feature>
<protein>
    <submittedName>
        <fullName evidence="2">Acyl esterase</fullName>
    </submittedName>
</protein>
<proteinExistence type="predicted"/>
<dbReference type="EMBL" id="JABEMB010000006">
    <property type="protein sequence ID" value="NNH03455.1"/>
    <property type="molecule type" value="Genomic_DNA"/>
</dbReference>
<name>A0A7Y2LZ55_9MICO</name>
<feature type="transmembrane region" description="Helical" evidence="1">
    <location>
        <begin position="12"/>
        <end position="32"/>
    </location>
</feature>
<comment type="caution">
    <text evidence="2">The sequence shown here is derived from an EMBL/GenBank/DDBJ whole genome shotgun (WGS) entry which is preliminary data.</text>
</comment>
<keyword evidence="1" id="KW-1133">Transmembrane helix</keyword>
<dbReference type="RefSeq" id="WP_167037405.1">
    <property type="nucleotide sequence ID" value="NZ_BAAANA010000001.1"/>
</dbReference>
<evidence type="ECO:0000256" key="1">
    <source>
        <dbReference type="SAM" id="Phobius"/>
    </source>
</evidence>
<feature type="transmembrane region" description="Helical" evidence="1">
    <location>
        <begin position="148"/>
        <end position="172"/>
    </location>
</feature>
<feature type="transmembrane region" description="Helical" evidence="1">
    <location>
        <begin position="89"/>
        <end position="107"/>
    </location>
</feature>
<keyword evidence="1" id="KW-0812">Transmembrane</keyword>
<reference evidence="2 3" key="1">
    <citation type="submission" date="2020-05" db="EMBL/GenBank/DDBJ databases">
        <title>MicrobeNet Type strains.</title>
        <authorList>
            <person name="Nicholson A.C."/>
        </authorList>
    </citation>
    <scope>NUCLEOTIDE SEQUENCE [LARGE SCALE GENOMIC DNA]</scope>
    <source>
        <strain evidence="2 3">JCM 14282</strain>
    </source>
</reference>